<evidence type="ECO:0000256" key="7">
    <source>
        <dbReference type="ARBA" id="ARBA00022777"/>
    </source>
</evidence>
<proteinExistence type="predicted"/>
<comment type="subcellular location">
    <subcellularLocation>
        <location evidence="1">Cytoplasm</location>
    </subcellularLocation>
</comment>
<keyword evidence="3" id="KW-0963">Cytoplasm</keyword>
<keyword evidence="2" id="KW-0813">Transport</keyword>
<accession>A0A7V5H406</accession>
<evidence type="ECO:0000256" key="4">
    <source>
        <dbReference type="ARBA" id="ARBA00022597"/>
    </source>
</evidence>
<dbReference type="GO" id="GO:0005737">
    <property type="term" value="C:cytoplasm"/>
    <property type="evidence" value="ECO:0007669"/>
    <property type="project" value="UniProtKB-SubCell"/>
</dbReference>
<dbReference type="Pfam" id="PF03830">
    <property type="entry name" value="PTSIIB_sorb"/>
    <property type="match status" value="1"/>
</dbReference>
<dbReference type="InterPro" id="IPR004720">
    <property type="entry name" value="PTS_IIB_sorbose-sp"/>
</dbReference>
<dbReference type="GO" id="GO:0008982">
    <property type="term" value="F:protein-N(PI)-phosphohistidine-sugar phosphotransferase activity"/>
    <property type="evidence" value="ECO:0007669"/>
    <property type="project" value="InterPro"/>
</dbReference>
<evidence type="ECO:0000256" key="6">
    <source>
        <dbReference type="ARBA" id="ARBA00022683"/>
    </source>
</evidence>
<evidence type="ECO:0000256" key="3">
    <source>
        <dbReference type="ARBA" id="ARBA00022490"/>
    </source>
</evidence>
<keyword evidence="5" id="KW-0808">Transferase</keyword>
<reference evidence="9" key="1">
    <citation type="journal article" date="2020" name="mSystems">
        <title>Genome- and Community-Level Interaction Insights into Carbon Utilization and Element Cycling Functions of Hydrothermarchaeota in Hydrothermal Sediment.</title>
        <authorList>
            <person name="Zhou Z."/>
            <person name="Liu Y."/>
            <person name="Xu W."/>
            <person name="Pan J."/>
            <person name="Luo Z.H."/>
            <person name="Li M."/>
        </authorList>
    </citation>
    <scope>NUCLEOTIDE SEQUENCE [LARGE SCALE GENOMIC DNA]</scope>
    <source>
        <strain evidence="9">HyVt-76</strain>
    </source>
</reference>
<feature type="domain" description="PTS EIIB type-4" evidence="8">
    <location>
        <begin position="1"/>
        <end position="159"/>
    </location>
</feature>
<dbReference type="GO" id="GO:0009401">
    <property type="term" value="P:phosphoenolpyruvate-dependent sugar phosphotransferase system"/>
    <property type="evidence" value="ECO:0007669"/>
    <property type="project" value="UniProtKB-KW"/>
</dbReference>
<dbReference type="GO" id="GO:0016301">
    <property type="term" value="F:kinase activity"/>
    <property type="evidence" value="ECO:0007669"/>
    <property type="project" value="UniProtKB-KW"/>
</dbReference>
<dbReference type="SUPFAM" id="SSF52728">
    <property type="entry name" value="PTS IIb component"/>
    <property type="match status" value="1"/>
</dbReference>
<keyword evidence="4" id="KW-0762">Sugar transport</keyword>
<keyword evidence="6" id="KW-0598">Phosphotransferase system</keyword>
<keyword evidence="7" id="KW-0418">Kinase</keyword>
<evidence type="ECO:0000313" key="9">
    <source>
        <dbReference type="EMBL" id="HHE55449.1"/>
    </source>
</evidence>
<sequence length="159" mass="18223">MKVQLFRIDDRLIHGQVVIGWANFINSEKVVLCDDSVAENDWEKELYLSSVPEYLTAIVLSTDQMAEILKNETSDLSKTIVLVNSPFTVEKLVEKDSKPEEINVGGIHYKEGRREYLPYLFLNDLEVALFKKLMAQGIQFYCQDVPSAKRIPLQKVLSK</sequence>
<dbReference type="EMBL" id="DRTD01000492">
    <property type="protein sequence ID" value="HHE55449.1"/>
    <property type="molecule type" value="Genomic_DNA"/>
</dbReference>
<evidence type="ECO:0000259" key="8">
    <source>
        <dbReference type="PROSITE" id="PS51101"/>
    </source>
</evidence>
<evidence type="ECO:0000256" key="5">
    <source>
        <dbReference type="ARBA" id="ARBA00022679"/>
    </source>
</evidence>
<dbReference type="AlphaFoldDB" id="A0A7V5H406"/>
<comment type="caution">
    <text evidence="9">The sequence shown here is derived from an EMBL/GenBank/DDBJ whole genome shotgun (WGS) entry which is preliminary data.</text>
</comment>
<dbReference type="Proteomes" id="UP000886111">
    <property type="component" value="Unassembled WGS sequence"/>
</dbReference>
<name>A0A7V5H406_CALAY</name>
<evidence type="ECO:0000256" key="2">
    <source>
        <dbReference type="ARBA" id="ARBA00022448"/>
    </source>
</evidence>
<dbReference type="Gene3D" id="3.40.35.10">
    <property type="entry name" value="Phosphotransferase system, sorbose subfamily IIB component"/>
    <property type="match status" value="1"/>
</dbReference>
<protein>
    <submittedName>
        <fullName evidence="9">PTS mannose/fructose/sorbose transporter subunit IIB</fullName>
    </submittedName>
</protein>
<evidence type="ECO:0000256" key="1">
    <source>
        <dbReference type="ARBA" id="ARBA00004496"/>
    </source>
</evidence>
<gene>
    <name evidence="9" type="ORF">ENL21_06670</name>
</gene>
<organism evidence="9">
    <name type="scientific">Caldithrix abyssi</name>
    <dbReference type="NCBI Taxonomy" id="187145"/>
    <lineage>
        <taxon>Bacteria</taxon>
        <taxon>Pseudomonadati</taxon>
        <taxon>Calditrichota</taxon>
        <taxon>Calditrichia</taxon>
        <taxon>Calditrichales</taxon>
        <taxon>Calditrichaceae</taxon>
        <taxon>Caldithrix</taxon>
    </lineage>
</organism>
<dbReference type="InterPro" id="IPR036667">
    <property type="entry name" value="PTS_IIB_sorbose-sp_sf"/>
</dbReference>
<dbReference type="PROSITE" id="PS51101">
    <property type="entry name" value="PTS_EIIB_TYPE_4"/>
    <property type="match status" value="1"/>
</dbReference>